<proteinExistence type="predicted"/>
<evidence type="ECO:0000256" key="1">
    <source>
        <dbReference type="SAM" id="MobiDB-lite"/>
    </source>
</evidence>
<name>A0A6A4TDC9_SCOMX</name>
<evidence type="ECO:0000313" key="3">
    <source>
        <dbReference type="Proteomes" id="UP000438429"/>
    </source>
</evidence>
<accession>A0A6A4TDC9</accession>
<protein>
    <submittedName>
        <fullName evidence="2">Uncharacterized protein</fullName>
    </submittedName>
</protein>
<sequence length="233" mass="25021">MKDEEGGGEEEEEKDGEGGGGGTIDLDYAHSISPSERESVGPNGPIRPPLARGKTSPRSSRSTVQKRFETRQSQRSCVQNFLEPDLIEPALDGCAPLNCDRAPQFPVLVIASMLQTAGFLKSEPGGAVEAAVDSETDGESCSVMITQVWLQAPRRRGNSRHGACGVSDVDGDQLPEPQPWLPLVPQQLCLLRPRIPAGQAHFTLITCADLRPEDELARGAAPLLRKGMLMGND</sequence>
<feature type="compositionally biased region" description="Acidic residues" evidence="1">
    <location>
        <begin position="1"/>
        <end position="15"/>
    </location>
</feature>
<dbReference type="EMBL" id="VEVO01000004">
    <property type="protein sequence ID" value="KAF0042909.1"/>
    <property type="molecule type" value="Genomic_DNA"/>
</dbReference>
<feature type="compositionally biased region" description="Polar residues" evidence="1">
    <location>
        <begin position="56"/>
        <end position="65"/>
    </location>
</feature>
<reference evidence="2 3" key="1">
    <citation type="submission" date="2019-06" db="EMBL/GenBank/DDBJ databases">
        <title>Draft genomes of female and male turbot (Scophthalmus maximus).</title>
        <authorList>
            <person name="Xu H."/>
            <person name="Xu X.-W."/>
            <person name="Shao C."/>
            <person name="Chen S."/>
        </authorList>
    </citation>
    <scope>NUCLEOTIDE SEQUENCE [LARGE SCALE GENOMIC DNA]</scope>
    <source>
        <strain evidence="2">Ysfricsl-2016a</strain>
        <tissue evidence="2">Blood</tissue>
    </source>
</reference>
<comment type="caution">
    <text evidence="2">The sequence shown here is derived from an EMBL/GenBank/DDBJ whole genome shotgun (WGS) entry which is preliminary data.</text>
</comment>
<feature type="region of interest" description="Disordered" evidence="1">
    <location>
        <begin position="1"/>
        <end position="74"/>
    </location>
</feature>
<evidence type="ECO:0000313" key="2">
    <source>
        <dbReference type="EMBL" id="KAF0042909.1"/>
    </source>
</evidence>
<gene>
    <name evidence="2" type="ORF">F2P81_004246</name>
</gene>
<dbReference type="AlphaFoldDB" id="A0A6A4TDC9"/>
<dbReference type="Proteomes" id="UP000438429">
    <property type="component" value="Unassembled WGS sequence"/>
</dbReference>
<organism evidence="2 3">
    <name type="scientific">Scophthalmus maximus</name>
    <name type="common">Turbot</name>
    <name type="synonym">Psetta maxima</name>
    <dbReference type="NCBI Taxonomy" id="52904"/>
    <lineage>
        <taxon>Eukaryota</taxon>
        <taxon>Metazoa</taxon>
        <taxon>Chordata</taxon>
        <taxon>Craniata</taxon>
        <taxon>Vertebrata</taxon>
        <taxon>Euteleostomi</taxon>
        <taxon>Actinopterygii</taxon>
        <taxon>Neopterygii</taxon>
        <taxon>Teleostei</taxon>
        <taxon>Neoteleostei</taxon>
        <taxon>Acanthomorphata</taxon>
        <taxon>Carangaria</taxon>
        <taxon>Pleuronectiformes</taxon>
        <taxon>Pleuronectoidei</taxon>
        <taxon>Scophthalmidae</taxon>
        <taxon>Scophthalmus</taxon>
    </lineage>
</organism>